<reference evidence="1" key="2">
    <citation type="submission" date="2025-08" db="UniProtKB">
        <authorList>
            <consortium name="Ensembl"/>
        </authorList>
    </citation>
    <scope>IDENTIFICATION</scope>
</reference>
<sequence length="101" mass="11637">MYERAPDIRMRALSPDHSSLAYTPKHLGMLYKHRRICGTSRGSWRRLFLYELALDIREKSFGLKHPSRATVLVNLAVFYSKLVRGPILLTVHCIPDRGSNI</sequence>
<keyword evidence="2" id="KW-1185">Reference proteome</keyword>
<reference evidence="1" key="3">
    <citation type="submission" date="2025-09" db="UniProtKB">
        <authorList>
            <consortium name="Ensembl"/>
        </authorList>
    </citation>
    <scope>IDENTIFICATION</scope>
</reference>
<dbReference type="AlphaFoldDB" id="A0A4W5Q4V2"/>
<accession>A0A4W5Q4V2</accession>
<protein>
    <submittedName>
        <fullName evidence="1">Uncharacterized protein</fullName>
    </submittedName>
</protein>
<reference evidence="2" key="1">
    <citation type="submission" date="2018-06" db="EMBL/GenBank/DDBJ databases">
        <title>Genome assembly of Danube salmon.</title>
        <authorList>
            <person name="Macqueen D.J."/>
            <person name="Gundappa M.K."/>
        </authorList>
    </citation>
    <scope>NUCLEOTIDE SEQUENCE [LARGE SCALE GENOMIC DNA]</scope>
</reference>
<dbReference type="GeneTree" id="ENSGT00940000156398"/>
<dbReference type="Gene3D" id="1.25.40.10">
    <property type="entry name" value="Tetratricopeptide repeat domain"/>
    <property type="match status" value="1"/>
</dbReference>
<dbReference type="STRING" id="62062.ENSHHUP00000071002"/>
<organism evidence="1 2">
    <name type="scientific">Hucho hucho</name>
    <name type="common">huchen</name>
    <dbReference type="NCBI Taxonomy" id="62062"/>
    <lineage>
        <taxon>Eukaryota</taxon>
        <taxon>Metazoa</taxon>
        <taxon>Chordata</taxon>
        <taxon>Craniata</taxon>
        <taxon>Vertebrata</taxon>
        <taxon>Euteleostomi</taxon>
        <taxon>Actinopterygii</taxon>
        <taxon>Neopterygii</taxon>
        <taxon>Teleostei</taxon>
        <taxon>Protacanthopterygii</taxon>
        <taxon>Salmoniformes</taxon>
        <taxon>Salmonidae</taxon>
        <taxon>Salmoninae</taxon>
        <taxon>Hucho</taxon>
    </lineage>
</organism>
<evidence type="ECO:0000313" key="1">
    <source>
        <dbReference type="Ensembl" id="ENSHHUP00000071002.1"/>
    </source>
</evidence>
<evidence type="ECO:0000313" key="2">
    <source>
        <dbReference type="Proteomes" id="UP000314982"/>
    </source>
</evidence>
<dbReference type="Ensembl" id="ENSHHUT00000073367.1">
    <property type="protein sequence ID" value="ENSHHUP00000071002.1"/>
    <property type="gene ID" value="ENSHHUG00000041739.1"/>
</dbReference>
<dbReference type="SUPFAM" id="SSF48445">
    <property type="entry name" value="14-3-3 protein"/>
    <property type="match status" value="1"/>
</dbReference>
<name>A0A4W5Q4V2_9TELE</name>
<dbReference type="InterPro" id="IPR036815">
    <property type="entry name" value="14-3-3_dom_sf"/>
</dbReference>
<dbReference type="InterPro" id="IPR011990">
    <property type="entry name" value="TPR-like_helical_dom_sf"/>
</dbReference>
<dbReference type="Proteomes" id="UP000314982">
    <property type="component" value="Unassembled WGS sequence"/>
</dbReference>
<proteinExistence type="predicted"/>